<evidence type="ECO:0000259" key="19">
    <source>
        <dbReference type="PROSITE" id="PS50026"/>
    </source>
</evidence>
<comment type="catalytic activity">
    <reaction evidence="12">
        <text>L-threonyl-[protein] + ATP = O-phospho-L-threonyl-[protein] + ADP + H(+)</text>
        <dbReference type="Rhea" id="RHEA:46608"/>
        <dbReference type="Rhea" id="RHEA-COMP:11060"/>
        <dbReference type="Rhea" id="RHEA-COMP:11605"/>
        <dbReference type="ChEBI" id="CHEBI:15378"/>
        <dbReference type="ChEBI" id="CHEBI:30013"/>
        <dbReference type="ChEBI" id="CHEBI:30616"/>
        <dbReference type="ChEBI" id="CHEBI:61977"/>
        <dbReference type="ChEBI" id="CHEBI:456216"/>
        <dbReference type="EC" id="2.7.11.1"/>
    </reaction>
</comment>
<name>A0A4D6LCU4_VIGUN</name>
<dbReference type="InterPro" id="IPR001480">
    <property type="entry name" value="Bulb-type_lectin_dom"/>
</dbReference>
<keyword evidence="5" id="KW-0808">Transferase</keyword>
<dbReference type="Gene3D" id="2.90.10.10">
    <property type="entry name" value="Bulb-type lectin domain"/>
    <property type="match status" value="2"/>
</dbReference>
<keyword evidence="11" id="KW-0325">Glycoprotein</keyword>
<evidence type="ECO:0000313" key="23">
    <source>
        <dbReference type="Proteomes" id="UP000501690"/>
    </source>
</evidence>
<gene>
    <name evidence="22" type="ORF">DEO72_LG3g943</name>
</gene>
<keyword evidence="16" id="KW-1133">Transmembrane helix</keyword>
<dbReference type="Pfam" id="PF07714">
    <property type="entry name" value="PK_Tyr_Ser-Thr"/>
    <property type="match status" value="2"/>
</dbReference>
<evidence type="ECO:0000256" key="7">
    <source>
        <dbReference type="ARBA" id="ARBA00022741"/>
    </source>
</evidence>
<dbReference type="PROSITE" id="PS50011">
    <property type="entry name" value="PROTEIN_KINASE_DOM"/>
    <property type="match status" value="2"/>
</dbReference>
<dbReference type="SMART" id="SM00473">
    <property type="entry name" value="PAN_AP"/>
    <property type="match status" value="2"/>
</dbReference>
<dbReference type="Pfam" id="PF01453">
    <property type="entry name" value="B_lectin"/>
    <property type="match status" value="2"/>
</dbReference>
<dbReference type="InterPro" id="IPR001245">
    <property type="entry name" value="Ser-Thr/Tyr_kinase_cat_dom"/>
</dbReference>
<protein>
    <recommendedName>
        <fullName evidence="2">non-specific serine/threonine protein kinase</fullName>
        <ecNumber evidence="2">2.7.11.1</ecNumber>
    </recommendedName>
</protein>
<dbReference type="Gene3D" id="3.30.200.20">
    <property type="entry name" value="Phosphorylase Kinase, domain 1"/>
    <property type="match status" value="2"/>
</dbReference>
<dbReference type="GO" id="GO:0048544">
    <property type="term" value="P:recognition of pollen"/>
    <property type="evidence" value="ECO:0007669"/>
    <property type="project" value="InterPro"/>
</dbReference>
<evidence type="ECO:0000256" key="3">
    <source>
        <dbReference type="ARBA" id="ARBA00022475"/>
    </source>
</evidence>
<feature type="signal peptide" evidence="17">
    <location>
        <begin position="1"/>
        <end position="21"/>
    </location>
</feature>
<evidence type="ECO:0000256" key="12">
    <source>
        <dbReference type="ARBA" id="ARBA00047899"/>
    </source>
</evidence>
<evidence type="ECO:0000256" key="6">
    <source>
        <dbReference type="ARBA" id="ARBA00022729"/>
    </source>
</evidence>
<keyword evidence="14" id="KW-0245">EGF-like domain</keyword>
<feature type="chain" id="PRO_5020023705" description="non-specific serine/threonine protein kinase" evidence="17">
    <location>
        <begin position="22"/>
        <end position="2016"/>
    </location>
</feature>
<keyword evidence="23" id="KW-1185">Reference proteome</keyword>
<evidence type="ECO:0000256" key="16">
    <source>
        <dbReference type="SAM" id="Phobius"/>
    </source>
</evidence>
<evidence type="ECO:0000259" key="18">
    <source>
        <dbReference type="PROSITE" id="PS50011"/>
    </source>
</evidence>
<feature type="domain" description="Protein kinase" evidence="18">
    <location>
        <begin position="623"/>
        <end position="901"/>
    </location>
</feature>
<organism evidence="22 23">
    <name type="scientific">Vigna unguiculata</name>
    <name type="common">Cowpea</name>
    <dbReference type="NCBI Taxonomy" id="3917"/>
    <lineage>
        <taxon>Eukaryota</taxon>
        <taxon>Viridiplantae</taxon>
        <taxon>Streptophyta</taxon>
        <taxon>Embryophyta</taxon>
        <taxon>Tracheophyta</taxon>
        <taxon>Spermatophyta</taxon>
        <taxon>Magnoliopsida</taxon>
        <taxon>eudicotyledons</taxon>
        <taxon>Gunneridae</taxon>
        <taxon>Pentapetalae</taxon>
        <taxon>rosids</taxon>
        <taxon>fabids</taxon>
        <taxon>Fabales</taxon>
        <taxon>Fabaceae</taxon>
        <taxon>Papilionoideae</taxon>
        <taxon>50 kb inversion clade</taxon>
        <taxon>NPAAA clade</taxon>
        <taxon>indigoferoid/millettioid clade</taxon>
        <taxon>Phaseoleae</taxon>
        <taxon>Vigna</taxon>
    </lineage>
</organism>
<dbReference type="FunFam" id="1.10.510.10:FF:000060">
    <property type="entry name" value="G-type lectin S-receptor-like serine/threonine-protein kinase"/>
    <property type="match status" value="2"/>
</dbReference>
<dbReference type="SUPFAM" id="SSF56112">
    <property type="entry name" value="Protein kinase-like (PK-like)"/>
    <property type="match status" value="2"/>
</dbReference>
<feature type="region of interest" description="Disordered" evidence="15">
    <location>
        <begin position="1913"/>
        <end position="2002"/>
    </location>
</feature>
<dbReference type="SMART" id="SM00108">
    <property type="entry name" value="B_lectin"/>
    <property type="match status" value="2"/>
</dbReference>
<evidence type="ECO:0000256" key="17">
    <source>
        <dbReference type="SAM" id="SignalP"/>
    </source>
</evidence>
<dbReference type="Proteomes" id="UP000501690">
    <property type="component" value="Linkage Group LG3"/>
</dbReference>
<keyword evidence="22" id="KW-0675">Receptor</keyword>
<dbReference type="GO" id="GO:0005886">
    <property type="term" value="C:plasma membrane"/>
    <property type="evidence" value="ECO:0007669"/>
    <property type="project" value="UniProtKB-SubCell"/>
</dbReference>
<dbReference type="Pfam" id="PF00954">
    <property type="entry name" value="S_locus_glycop"/>
    <property type="match status" value="2"/>
</dbReference>
<dbReference type="FunFam" id="3.30.200.20:FF:000195">
    <property type="entry name" value="G-type lectin S-receptor-like serine/threonine-protein kinase"/>
    <property type="match status" value="2"/>
</dbReference>
<dbReference type="SUPFAM" id="SSF51110">
    <property type="entry name" value="alpha-D-mannose-specific plant lectins"/>
    <property type="match status" value="2"/>
</dbReference>
<dbReference type="CDD" id="cd14066">
    <property type="entry name" value="STKc_IRAK"/>
    <property type="match status" value="2"/>
</dbReference>
<dbReference type="PROSITE" id="PS50026">
    <property type="entry name" value="EGF_3"/>
    <property type="match status" value="1"/>
</dbReference>
<dbReference type="EMBL" id="CP039347">
    <property type="protein sequence ID" value="QCD86421.1"/>
    <property type="molecule type" value="Genomic_DNA"/>
</dbReference>
<feature type="transmembrane region" description="Helical" evidence="16">
    <location>
        <begin position="1376"/>
        <end position="1397"/>
    </location>
</feature>
<feature type="domain" description="Bulb-type lectin" evidence="20">
    <location>
        <begin position="139"/>
        <end position="259"/>
    </location>
</feature>
<comment type="subcellular location">
    <subcellularLocation>
        <location evidence="1">Cell membrane</location>
        <topology evidence="1">Single-pass type I membrane protein</topology>
    </subcellularLocation>
</comment>
<evidence type="ECO:0000313" key="22">
    <source>
        <dbReference type="EMBL" id="QCD86421.1"/>
    </source>
</evidence>
<proteinExistence type="predicted"/>
<evidence type="ECO:0000256" key="10">
    <source>
        <dbReference type="ARBA" id="ARBA00023157"/>
    </source>
</evidence>
<sequence>MLLPLLMQITSCSWMIPYSACYHSTEAYNASKIPKFSKLQLAADALASGFQIREPNTIHLHPKLNVARPLCANHHHCLVTNSTALRHRTTREQQPKIVVATQKQQDRAATVNGENQVPLPSSGDATVDYVSSDNLKPLSDPEVQIQSIIDSETLVSNSGQFELGFFTPGNSTKRYLGIWYKIIPVERVVWVPYGANAINDSSGILAFSKTGNLELRQNDTVVWSATYRKQARNPVAVLLDSGNFVVRNEGETEPDEYLWQSFDYPSDTLLPGMKLGWDLRTGLERNLTSWKSPDDPSPGDDSWVLRLNNYPEFYLMQGKHKSNRIGPWNGLFFSGLSLQKPNPIYKFEYVVKSDVLYAPNKVEMSYSLVLKNTSVLVAVTISKGRFRTRRWVETAQSWETYDESNLNDICDMYALCGAYGNCLTTASPLCLCLKGFSPNSRQEWNTMDWSGGCIRKKPLSCKEFYKDEFVKYVGLKVPDTTHTWVDENIDLDDCRSRCLSNCSCMAFTNSDINGTGSGCVMWFGDLVDMRQFETGGQDLYIRMSSANSDSTRAQQRHKRVKIIIATTTAAISGILFFCIFVMYRVRRNIAEKSEKKDNIKRQLEDLDMPLFDLFTITTATNNFSSNNMIGKGGFGPVYKGKLADGQEIAVKRLSRSSGQGMTEFITEVKLIAKVQHRNLVKLLGCCIRGEEKILVYEYMVNGSLDSFIFDEQKGKFLDWPMRFQIILGVARGLLYLHQDSRLRIIHRDLKASNVLLDENLNPKISDFGMARAFGGDQTEGNTNRVVGTFGYMAPEYAVHGLFSIKSDVFSFGLLLLEIVCGHKNRPLCHGNQTLNLVGYAWELWKEKNALDLIDSNVKDSCVITEALRCIHISLLCVQQYPEDRPTMTSIIQMLGSERELVEPKEPGFFPKRISNDENLNKIVRLTNSSMGMFSFMIIVAYVLVPVLKISAANLTVSQSIIDGETLVSNSGQFELGFFTPGKSTKRYLGIWYKIIPVQRVVWVPNGANPINDSSGILAFSKTWNLEVRQNDTVVWSATYQKQARNPEAVLLDNGNFVIRNEGETNPDEYLWQSFDYPSDTLLPGMKLGWDLRTGLERRITSWKSSDDPSPGDHSWGLKLNNYPEFYLMNGTRKSSRIGPWNGLYFSGVSQQKPNPFYEFKYVVKNDLKYAPNKVEMSYSFVPKNSSVLVAITIGEGQFETRRWGETMERWGVFESTPKDACDTYGYCGAYGNCWITVSPVCQCLEGFSPKSTQEWNVMNWTEGCIRKKPLSCKEYYKDEFVKYVGLKVPDTTHTWVDESIDLDDCRRRCLSNCSCMAFTNSDIRGAGSGCVMWFGDLIDIRHFETGGQDLYIRMSSANSDLTTNTRAQQRHKRVKIIIATTTAAISGILLFCIFVMYRVRRNIAEKSEKKENIERQLEDLDMPLFDLCTITTATNNFSSNNMIGKGGFGPVYKGKLADGQEIAVKRLSRSSGQGITEFITEVKLIAKVQHRNLVKLLGCCIREEKILVYEYMVNGSLDSFIFDEQKGKFLDWPMRFQIILGVARGLLYLHQDSRLRIIHRDLKASNVLLDENLNPKISDFGMARAFGGDQTEGNTNRVVGTFGYMAPEYAVHGLFSIKSDVFSFGILLLEIVCGNKNRPLCHGNQTLNLVGCAWELWKEKNALDLIDSNVKDSCVITEALRCIHVSLLCVQQYPEDRPTMTSIIQMLVSEMELVEPKEPGFFPKRISDDENVNKMSINEELSITSLNGRLPFARVFQTFILVVCSMLLFVSRSRVPIKGTSMLKIAFLPRLIGLGWRGTEAYNGAVAILKLKATYRPRFTQKPVPNAVIGLGSKKTGAKSCYRPRLRRPEAKKVARNFKNAIDVGTYRLRLGKSRCQRAQKQNPFLPIVRASCSCISLCKFRPVAVSSSLRDFREPTTRDHHASLLPPSSRLASSHHHVRPPREPPAAFSSRVRPPPREPPTAVHHPQRCQHLRPPVSSRLHHAATKHTKMRSKSQPLEQNEATYTLNLNCAPQNS</sequence>
<feature type="domain" description="EGF-like" evidence="19">
    <location>
        <begin position="1217"/>
        <end position="1253"/>
    </location>
</feature>
<feature type="transmembrane region" description="Helical" evidence="16">
    <location>
        <begin position="1752"/>
        <end position="1770"/>
    </location>
</feature>
<evidence type="ECO:0000259" key="20">
    <source>
        <dbReference type="PROSITE" id="PS50927"/>
    </source>
</evidence>
<dbReference type="SMART" id="SM00220">
    <property type="entry name" value="S_TKc"/>
    <property type="match status" value="2"/>
</dbReference>
<evidence type="ECO:0000256" key="8">
    <source>
        <dbReference type="ARBA" id="ARBA00022777"/>
    </source>
</evidence>
<feature type="domain" description="Protein kinase" evidence="18">
    <location>
        <begin position="1437"/>
        <end position="1714"/>
    </location>
</feature>
<dbReference type="GO" id="GO:0005524">
    <property type="term" value="F:ATP binding"/>
    <property type="evidence" value="ECO:0007669"/>
    <property type="project" value="UniProtKB-KW"/>
</dbReference>
<comment type="catalytic activity">
    <reaction evidence="13">
        <text>L-seryl-[protein] + ATP = O-phospho-L-seryl-[protein] + ADP + H(+)</text>
        <dbReference type="Rhea" id="RHEA:17989"/>
        <dbReference type="Rhea" id="RHEA-COMP:9863"/>
        <dbReference type="Rhea" id="RHEA-COMP:11604"/>
        <dbReference type="ChEBI" id="CHEBI:15378"/>
        <dbReference type="ChEBI" id="CHEBI:29999"/>
        <dbReference type="ChEBI" id="CHEBI:30616"/>
        <dbReference type="ChEBI" id="CHEBI:83421"/>
        <dbReference type="ChEBI" id="CHEBI:456216"/>
        <dbReference type="EC" id="2.7.11.1"/>
    </reaction>
</comment>
<feature type="transmembrane region" description="Helical" evidence="16">
    <location>
        <begin position="930"/>
        <end position="947"/>
    </location>
</feature>
<dbReference type="CDD" id="cd00028">
    <property type="entry name" value="B_lectin"/>
    <property type="match status" value="2"/>
</dbReference>
<evidence type="ECO:0000256" key="4">
    <source>
        <dbReference type="ARBA" id="ARBA00022527"/>
    </source>
</evidence>
<feature type="domain" description="Bulb-type lectin" evidence="20">
    <location>
        <begin position="951"/>
        <end position="1071"/>
    </location>
</feature>
<keyword evidence="10" id="KW-1015">Disulfide bond</keyword>
<feature type="transmembrane region" description="Helical" evidence="16">
    <location>
        <begin position="562"/>
        <end position="583"/>
    </location>
</feature>
<feature type="compositionally biased region" description="Basic and acidic residues" evidence="15">
    <location>
        <begin position="1913"/>
        <end position="1923"/>
    </location>
</feature>
<dbReference type="Pfam" id="PF08276">
    <property type="entry name" value="PAN_2"/>
    <property type="match status" value="2"/>
</dbReference>
<keyword evidence="16" id="KW-0472">Membrane</keyword>
<dbReference type="GO" id="GO:0004674">
    <property type="term" value="F:protein serine/threonine kinase activity"/>
    <property type="evidence" value="ECO:0007669"/>
    <property type="project" value="UniProtKB-KW"/>
</dbReference>
<keyword evidence="9" id="KW-0067">ATP-binding</keyword>
<dbReference type="PANTHER" id="PTHR27002:SF930">
    <property type="entry name" value="RECEPTOR-LIKE SERINE_THREONINE-PROTEIN KINASE"/>
    <property type="match status" value="1"/>
</dbReference>
<feature type="compositionally biased region" description="Basic residues" evidence="15">
    <location>
        <begin position="1980"/>
        <end position="1993"/>
    </location>
</feature>
<reference evidence="22 23" key="1">
    <citation type="submission" date="2019-04" db="EMBL/GenBank/DDBJ databases">
        <title>An improved genome assembly and genetic linkage map for asparagus bean, Vigna unguiculata ssp. sesquipedialis.</title>
        <authorList>
            <person name="Xia Q."/>
            <person name="Zhang R."/>
            <person name="Dong Y."/>
        </authorList>
    </citation>
    <scope>NUCLEOTIDE SEQUENCE [LARGE SCALE GENOMIC DNA]</scope>
    <source>
        <tissue evidence="22">Leaf</tissue>
    </source>
</reference>
<dbReference type="Gene3D" id="1.10.510.10">
    <property type="entry name" value="Transferase(Phosphotransferase) domain 1"/>
    <property type="match status" value="2"/>
</dbReference>
<keyword evidence="8 22" id="KW-0418">Kinase</keyword>
<dbReference type="InterPro" id="IPR036426">
    <property type="entry name" value="Bulb-type_lectin_dom_sf"/>
</dbReference>
<keyword evidence="3" id="KW-1003">Cell membrane</keyword>
<evidence type="ECO:0000256" key="2">
    <source>
        <dbReference type="ARBA" id="ARBA00012513"/>
    </source>
</evidence>
<feature type="domain" description="Apple" evidence="21">
    <location>
        <begin position="461"/>
        <end position="544"/>
    </location>
</feature>
<dbReference type="PROSITE" id="PS50948">
    <property type="entry name" value="PAN"/>
    <property type="match status" value="2"/>
</dbReference>
<dbReference type="InterPro" id="IPR000742">
    <property type="entry name" value="EGF"/>
</dbReference>
<evidence type="ECO:0000256" key="1">
    <source>
        <dbReference type="ARBA" id="ARBA00004251"/>
    </source>
</evidence>
<dbReference type="PROSITE" id="PS00108">
    <property type="entry name" value="PROTEIN_KINASE_ST"/>
    <property type="match status" value="2"/>
</dbReference>
<dbReference type="EC" id="2.7.11.1" evidence="2"/>
<feature type="compositionally biased region" description="Low complexity" evidence="15">
    <location>
        <begin position="1924"/>
        <end position="1933"/>
    </location>
</feature>
<evidence type="ECO:0000259" key="21">
    <source>
        <dbReference type="PROSITE" id="PS50948"/>
    </source>
</evidence>
<dbReference type="InterPro" id="IPR008271">
    <property type="entry name" value="Ser/Thr_kinase_AS"/>
</dbReference>
<keyword evidence="7" id="KW-0547">Nucleotide-binding</keyword>
<dbReference type="InterPro" id="IPR003609">
    <property type="entry name" value="Pan_app"/>
</dbReference>
<evidence type="ECO:0000256" key="11">
    <source>
        <dbReference type="ARBA" id="ARBA00023180"/>
    </source>
</evidence>
<evidence type="ECO:0000256" key="15">
    <source>
        <dbReference type="SAM" id="MobiDB-lite"/>
    </source>
</evidence>
<dbReference type="PANTHER" id="PTHR27002">
    <property type="entry name" value="RECEPTOR-LIKE SERINE/THREONINE-PROTEIN KINASE SD1-8"/>
    <property type="match status" value="1"/>
</dbReference>
<dbReference type="FunFam" id="2.90.10.10:FF:000001">
    <property type="entry name" value="G-type lectin S-receptor-like serine/threonine-protein kinase"/>
    <property type="match status" value="2"/>
</dbReference>
<evidence type="ECO:0000256" key="14">
    <source>
        <dbReference type="PROSITE-ProRule" id="PRU00076"/>
    </source>
</evidence>
<keyword evidence="4" id="KW-0723">Serine/threonine-protein kinase</keyword>
<feature type="domain" description="Apple" evidence="21">
    <location>
        <begin position="1272"/>
        <end position="1355"/>
    </location>
</feature>
<evidence type="ECO:0000256" key="5">
    <source>
        <dbReference type="ARBA" id="ARBA00022679"/>
    </source>
</evidence>
<evidence type="ECO:0000256" key="13">
    <source>
        <dbReference type="ARBA" id="ARBA00048679"/>
    </source>
</evidence>
<accession>A0A4D6LCU4</accession>
<dbReference type="InterPro" id="IPR000858">
    <property type="entry name" value="S_locus_glycoprot_dom"/>
</dbReference>
<comment type="caution">
    <text evidence="14">Lacks conserved residue(s) required for the propagation of feature annotation.</text>
</comment>
<dbReference type="PROSITE" id="PS50927">
    <property type="entry name" value="BULB_LECTIN"/>
    <property type="match status" value="2"/>
</dbReference>
<keyword evidence="16" id="KW-0812">Transmembrane</keyword>
<dbReference type="InterPro" id="IPR000719">
    <property type="entry name" value="Prot_kinase_dom"/>
</dbReference>
<keyword evidence="6 17" id="KW-0732">Signal</keyword>
<dbReference type="CDD" id="cd01098">
    <property type="entry name" value="PAN_AP_plant"/>
    <property type="match status" value="2"/>
</dbReference>
<evidence type="ECO:0000256" key="9">
    <source>
        <dbReference type="ARBA" id="ARBA00022840"/>
    </source>
</evidence>
<dbReference type="InterPro" id="IPR011009">
    <property type="entry name" value="Kinase-like_dom_sf"/>
</dbReference>